<reference evidence="3" key="1">
    <citation type="submission" date="2018-03" db="EMBL/GenBank/DDBJ databases">
        <authorList>
            <person name="Guldener U."/>
        </authorList>
    </citation>
    <scope>NUCLEOTIDE SEQUENCE</scope>
</reference>
<dbReference type="GO" id="GO:0005730">
    <property type="term" value="C:nucleolus"/>
    <property type="evidence" value="ECO:0007669"/>
    <property type="project" value="TreeGrafter"/>
</dbReference>
<keyword evidence="4" id="KW-1185">Reference proteome</keyword>
<accession>A0AAE8SRI2</accession>
<feature type="region of interest" description="Disordered" evidence="2">
    <location>
        <begin position="1"/>
        <end position="52"/>
    </location>
</feature>
<proteinExistence type="inferred from homology"/>
<feature type="compositionally biased region" description="Acidic residues" evidence="2">
    <location>
        <begin position="101"/>
        <end position="122"/>
    </location>
</feature>
<dbReference type="PANTHER" id="PTHR12821">
    <property type="entry name" value="BYSTIN"/>
    <property type="match status" value="1"/>
</dbReference>
<gene>
    <name evidence="3" type="ORF">DNG_01068</name>
</gene>
<evidence type="ECO:0000313" key="3">
    <source>
        <dbReference type="EMBL" id="SPN97557.1"/>
    </source>
</evidence>
<evidence type="ECO:0000256" key="2">
    <source>
        <dbReference type="SAM" id="MobiDB-lite"/>
    </source>
</evidence>
<organism evidence="3 4">
    <name type="scientific">Cephalotrichum gorgonifer</name>
    <dbReference type="NCBI Taxonomy" id="2041049"/>
    <lineage>
        <taxon>Eukaryota</taxon>
        <taxon>Fungi</taxon>
        <taxon>Dikarya</taxon>
        <taxon>Ascomycota</taxon>
        <taxon>Pezizomycotina</taxon>
        <taxon>Sordariomycetes</taxon>
        <taxon>Hypocreomycetidae</taxon>
        <taxon>Microascales</taxon>
        <taxon>Microascaceae</taxon>
        <taxon>Cephalotrichum</taxon>
    </lineage>
</organism>
<evidence type="ECO:0000313" key="4">
    <source>
        <dbReference type="Proteomes" id="UP001187682"/>
    </source>
</evidence>
<dbReference type="GO" id="GO:0030688">
    <property type="term" value="C:preribosome, small subunit precursor"/>
    <property type="evidence" value="ECO:0007669"/>
    <property type="project" value="TreeGrafter"/>
</dbReference>
<dbReference type="Proteomes" id="UP001187682">
    <property type="component" value="Unassembled WGS sequence"/>
</dbReference>
<protein>
    <submittedName>
        <fullName evidence="3">Related to bystin</fullName>
    </submittedName>
</protein>
<dbReference type="GO" id="GO:0030515">
    <property type="term" value="F:snoRNA binding"/>
    <property type="evidence" value="ECO:0007669"/>
    <property type="project" value="TreeGrafter"/>
</dbReference>
<sequence length="492" mass="54511">MPKATTPTSGRRRHNPLEDDLVATGPLRSKAPKRKSGGNKDEDSENFVDAKASRNILKISQALLQEEQDATAKPTPAQAYDSFAFDSRAGIDEPAAKDGFPEDDDAWGDEEEEVEEIEVDPNDLETYRKFLPEAEDPLLKHGWDLKPAEGAEAAEDEEPTNLADLILQKIYAHEEAQARAQAGIAPEAEEEFELPPKVVDVFTKVGLILSRHRSGPIPKPMKILPTVPHWEAILEITEPHKWSANAVDAVTRVFVAAKAVVVQRFLEMVVLERVKTDIYENKKLNHHLFKALERALFKPSAFFKGFLFPLVGQGTCTLREATIIAGVLRRHHVPVLHSAAAIKGLCEIAAQEASQGTEGGGATNILVHTLLKKGYALPYQVIDALVFHFLRFRSVDPASVQQGDIDSLMADDRPARTKLPVIWHQCFLEFAEKYRNDITEDQREALLDLLLTHGHTAIGPEIRRELLAGRGRGVPIPQDGMALDGDDTMLID</sequence>
<feature type="compositionally biased region" description="Basic and acidic residues" evidence="2">
    <location>
        <begin position="89"/>
        <end position="100"/>
    </location>
</feature>
<comment type="similarity">
    <text evidence="1">Belongs to the bystin family.</text>
</comment>
<dbReference type="EMBL" id="ONZQ02000001">
    <property type="protein sequence ID" value="SPN97557.1"/>
    <property type="molecule type" value="Genomic_DNA"/>
</dbReference>
<dbReference type="PANTHER" id="PTHR12821:SF0">
    <property type="entry name" value="BYSTIN"/>
    <property type="match status" value="1"/>
</dbReference>
<dbReference type="GO" id="GO:0006364">
    <property type="term" value="P:rRNA processing"/>
    <property type="evidence" value="ECO:0007669"/>
    <property type="project" value="TreeGrafter"/>
</dbReference>
<evidence type="ECO:0000256" key="1">
    <source>
        <dbReference type="ARBA" id="ARBA00007114"/>
    </source>
</evidence>
<feature type="region of interest" description="Disordered" evidence="2">
    <location>
        <begin position="67"/>
        <end position="122"/>
    </location>
</feature>
<dbReference type="GO" id="GO:0005737">
    <property type="term" value="C:cytoplasm"/>
    <property type="evidence" value="ECO:0007669"/>
    <property type="project" value="TreeGrafter"/>
</dbReference>
<dbReference type="Pfam" id="PF05291">
    <property type="entry name" value="Bystin"/>
    <property type="match status" value="1"/>
</dbReference>
<name>A0AAE8SRI2_9PEZI</name>
<dbReference type="InterPro" id="IPR007955">
    <property type="entry name" value="Bystin"/>
</dbReference>
<comment type="caution">
    <text evidence="3">The sequence shown here is derived from an EMBL/GenBank/DDBJ whole genome shotgun (WGS) entry which is preliminary data.</text>
</comment>
<dbReference type="AlphaFoldDB" id="A0AAE8SRI2"/>